<dbReference type="Gene3D" id="2.60.40.10">
    <property type="entry name" value="Immunoglobulins"/>
    <property type="match status" value="2"/>
</dbReference>
<reference evidence="3" key="3">
    <citation type="submission" date="2025-09" db="UniProtKB">
        <authorList>
            <consortium name="Ensembl"/>
        </authorList>
    </citation>
    <scope>IDENTIFICATION</scope>
</reference>
<protein>
    <recommendedName>
        <fullName evidence="2">Ig-like domain-containing protein</fullName>
    </recommendedName>
</protein>
<evidence type="ECO:0000313" key="3">
    <source>
        <dbReference type="Ensembl" id="ENSGWIP00000007885.1"/>
    </source>
</evidence>
<dbReference type="SUPFAM" id="SSF48726">
    <property type="entry name" value="Immunoglobulin"/>
    <property type="match status" value="2"/>
</dbReference>
<evidence type="ECO:0000256" key="1">
    <source>
        <dbReference type="SAM" id="SignalP"/>
    </source>
</evidence>
<dbReference type="InterPro" id="IPR036179">
    <property type="entry name" value="Ig-like_dom_sf"/>
</dbReference>
<dbReference type="CDD" id="cd00099">
    <property type="entry name" value="IgV"/>
    <property type="match status" value="1"/>
</dbReference>
<proteinExistence type="predicted"/>
<dbReference type="InterPro" id="IPR007110">
    <property type="entry name" value="Ig-like_dom"/>
</dbReference>
<dbReference type="InterPro" id="IPR013783">
    <property type="entry name" value="Ig-like_fold"/>
</dbReference>
<feature type="domain" description="Ig-like" evidence="2">
    <location>
        <begin position="120"/>
        <end position="200"/>
    </location>
</feature>
<feature type="chain" id="PRO_5034910087" description="Ig-like domain-containing protein" evidence="1">
    <location>
        <begin position="18"/>
        <end position="200"/>
    </location>
</feature>
<dbReference type="PROSITE" id="PS50835">
    <property type="entry name" value="IG_LIKE"/>
    <property type="match status" value="1"/>
</dbReference>
<dbReference type="Proteomes" id="UP000694680">
    <property type="component" value="Chromosome 22"/>
</dbReference>
<feature type="signal peptide" evidence="1">
    <location>
        <begin position="1"/>
        <end position="17"/>
    </location>
</feature>
<name>A0A8C5DLZ6_GOUWI</name>
<reference evidence="3" key="2">
    <citation type="submission" date="2025-08" db="UniProtKB">
        <authorList>
            <consortium name="Ensembl"/>
        </authorList>
    </citation>
    <scope>IDENTIFICATION</scope>
</reference>
<evidence type="ECO:0000313" key="4">
    <source>
        <dbReference type="Proteomes" id="UP000694680"/>
    </source>
</evidence>
<accession>A0A8C5DLZ6</accession>
<dbReference type="InterPro" id="IPR003597">
    <property type="entry name" value="Ig_C1-set"/>
</dbReference>
<keyword evidence="4" id="KW-1185">Reference proteome</keyword>
<dbReference type="AlphaFoldDB" id="A0A8C5DLZ6"/>
<organism evidence="3 4">
    <name type="scientific">Gouania willdenowi</name>
    <name type="common">Blunt-snouted clingfish</name>
    <name type="synonym">Lepadogaster willdenowi</name>
    <dbReference type="NCBI Taxonomy" id="441366"/>
    <lineage>
        <taxon>Eukaryota</taxon>
        <taxon>Metazoa</taxon>
        <taxon>Chordata</taxon>
        <taxon>Craniata</taxon>
        <taxon>Vertebrata</taxon>
        <taxon>Euteleostomi</taxon>
        <taxon>Actinopterygii</taxon>
        <taxon>Neopterygii</taxon>
        <taxon>Teleostei</taxon>
        <taxon>Neoteleostei</taxon>
        <taxon>Acanthomorphata</taxon>
        <taxon>Ovalentaria</taxon>
        <taxon>Blenniimorphae</taxon>
        <taxon>Blenniiformes</taxon>
        <taxon>Gobiesocoidei</taxon>
        <taxon>Gobiesocidae</taxon>
        <taxon>Gobiesocinae</taxon>
        <taxon>Gouania</taxon>
    </lineage>
</organism>
<dbReference type="Pfam" id="PF07654">
    <property type="entry name" value="C1-set"/>
    <property type="match status" value="1"/>
</dbReference>
<sequence>MQITVLCLSILLHSGGSVYDGLLSIYQISPLGSDITLNCSLGRSFTMSSYYMYWYRQNHYGAPLEFLTSEYEKINGVILFKDNTGKQVSFIILLHCDTSNPAYFGQGTKLSVLGREPIPPTVKLFKPSAKEGDRTNKKTLVCLASNFYPDHVSVIWSINGNRHEGKKVPHNYMQLFHLCVTGICRKTKVKLEKTNRNWCL</sequence>
<reference evidence="3" key="1">
    <citation type="submission" date="2020-06" db="EMBL/GenBank/DDBJ databases">
        <authorList>
            <consortium name="Wellcome Sanger Institute Data Sharing"/>
        </authorList>
    </citation>
    <scope>NUCLEOTIDE SEQUENCE [LARGE SCALE GENOMIC DNA]</scope>
</reference>
<evidence type="ECO:0000259" key="2">
    <source>
        <dbReference type="PROSITE" id="PS50835"/>
    </source>
</evidence>
<keyword evidence="1" id="KW-0732">Signal</keyword>
<dbReference type="Ensembl" id="ENSGWIT00000008777.1">
    <property type="protein sequence ID" value="ENSGWIP00000007885.1"/>
    <property type="gene ID" value="ENSGWIG00000004534.1"/>
</dbReference>